<feature type="compositionally biased region" description="Basic and acidic residues" evidence="1">
    <location>
        <begin position="490"/>
        <end position="504"/>
    </location>
</feature>
<gene>
    <name evidence="4" type="ORF">PgNI_09568</name>
</gene>
<dbReference type="Proteomes" id="UP000515153">
    <property type="component" value="Unplaced"/>
</dbReference>
<reference evidence="4" key="2">
    <citation type="submission" date="2019-10" db="EMBL/GenBank/DDBJ databases">
        <authorList>
            <consortium name="NCBI Genome Project"/>
        </authorList>
    </citation>
    <scope>NUCLEOTIDE SEQUENCE</scope>
    <source>
        <strain evidence="4">NI907</strain>
    </source>
</reference>
<dbReference type="OrthoDB" id="2126185at2759"/>
<feature type="compositionally biased region" description="Basic and acidic residues" evidence="1">
    <location>
        <begin position="441"/>
        <end position="451"/>
    </location>
</feature>
<protein>
    <submittedName>
        <fullName evidence="4">Uncharacterized protein</fullName>
    </submittedName>
</protein>
<feature type="transmembrane region" description="Helical" evidence="2">
    <location>
        <begin position="258"/>
        <end position="279"/>
    </location>
</feature>
<dbReference type="AlphaFoldDB" id="A0A6P8ARZ1"/>
<feature type="region of interest" description="Disordered" evidence="1">
    <location>
        <begin position="441"/>
        <end position="515"/>
    </location>
</feature>
<accession>A0A6P8ARZ1</accession>
<keyword evidence="2" id="KW-0812">Transmembrane</keyword>
<reference evidence="4" key="1">
    <citation type="journal article" date="2019" name="Mol. Biol. Evol.">
        <title>Blast fungal genomes show frequent chromosomal changes, gene gains and losses, and effector gene turnover.</title>
        <authorList>
            <person name="Gomez Luciano L.B."/>
            <person name="Jason Tsai I."/>
            <person name="Chuma I."/>
            <person name="Tosa Y."/>
            <person name="Chen Y.H."/>
            <person name="Li J.Y."/>
            <person name="Li M.Y."/>
            <person name="Jade Lu M.Y."/>
            <person name="Nakayashiki H."/>
            <person name="Li W.H."/>
        </authorList>
    </citation>
    <scope>NUCLEOTIDE SEQUENCE</scope>
    <source>
        <strain evidence="4">NI907</strain>
    </source>
</reference>
<dbReference type="SMART" id="SM00384">
    <property type="entry name" value="AT_hook"/>
    <property type="match status" value="2"/>
</dbReference>
<dbReference type="InterPro" id="IPR017956">
    <property type="entry name" value="AT_hook_DNA-bd_motif"/>
</dbReference>
<keyword evidence="2" id="KW-1133">Transmembrane helix</keyword>
<keyword evidence="2" id="KW-0472">Membrane</keyword>
<keyword evidence="3" id="KW-1185">Reference proteome</keyword>
<evidence type="ECO:0000256" key="2">
    <source>
        <dbReference type="SAM" id="Phobius"/>
    </source>
</evidence>
<dbReference type="GO" id="GO:0003677">
    <property type="term" value="F:DNA binding"/>
    <property type="evidence" value="ECO:0007669"/>
    <property type="project" value="InterPro"/>
</dbReference>
<sequence>MAPVAVEPQHLYVPLVATISHATLAVALTSIVGRGLYFSYKSLPPAQSTRPRLANREKLVPVFSALAALSLALATRSTSQYASISYSRWADERGFDSEGWFPYLTGGNLTRWLYDTPVYRDALEIVAEKVRRFWWAQQADLGLISWALLLSIEGHRRRIPHLWAYLALSQLVNLSYAQNLFYLALLLTPVPLADDDNRVGQGNTMLARGLRRVFPPKPANWCPHPGLFLGILFLNLGAVSLLPYVAETSTKTDSIISLAVTTLATRALSFILVVMPAAIPASWGTVHAHPHEAYGAYSQIFRTASLASLVLHGKASLTALAYNTPGSHVHRHLRIQGVIPSSLAWEDKRRTEWERTATAVTKVLGSTNDHPVVAAVGNDVLLSALTLGIWAAARALEPKHILRSCWPFYSPGNAARSMAEDVSSLAEGYANGVEVEPADEATAKSELDHQDMPISPRKRGRPPKNAAIASVSASDETTPTIRRRGRPRKVKQEEPEPEPEKEQIADPTYEPTPEEVAELVEGDALPDEDLDWEVAALAWGITTLGGLGCGSAGVYGGECISR</sequence>
<organism evidence="3 4">
    <name type="scientific">Pyricularia grisea</name>
    <name type="common">Crabgrass-specific blast fungus</name>
    <name type="synonym">Magnaporthe grisea</name>
    <dbReference type="NCBI Taxonomy" id="148305"/>
    <lineage>
        <taxon>Eukaryota</taxon>
        <taxon>Fungi</taxon>
        <taxon>Dikarya</taxon>
        <taxon>Ascomycota</taxon>
        <taxon>Pezizomycotina</taxon>
        <taxon>Sordariomycetes</taxon>
        <taxon>Sordariomycetidae</taxon>
        <taxon>Magnaporthales</taxon>
        <taxon>Pyriculariaceae</taxon>
        <taxon>Pyricularia</taxon>
    </lineage>
</organism>
<proteinExistence type="predicted"/>
<dbReference type="RefSeq" id="XP_030977644.1">
    <property type="nucleotide sequence ID" value="XM_031129550.1"/>
</dbReference>
<feature type="transmembrane region" description="Helical" evidence="2">
    <location>
        <begin position="162"/>
        <end position="185"/>
    </location>
</feature>
<evidence type="ECO:0000313" key="4">
    <source>
        <dbReference type="RefSeq" id="XP_030977644.1"/>
    </source>
</evidence>
<name>A0A6P8ARZ1_PYRGI</name>
<feature type="transmembrane region" description="Helical" evidence="2">
    <location>
        <begin position="226"/>
        <end position="246"/>
    </location>
</feature>
<evidence type="ECO:0000256" key="1">
    <source>
        <dbReference type="SAM" id="MobiDB-lite"/>
    </source>
</evidence>
<reference evidence="4" key="3">
    <citation type="submission" date="2025-08" db="UniProtKB">
        <authorList>
            <consortium name="RefSeq"/>
        </authorList>
    </citation>
    <scope>IDENTIFICATION</scope>
    <source>
        <strain evidence="4">NI907</strain>
    </source>
</reference>
<dbReference type="KEGG" id="pgri:PgNI_09568"/>
<evidence type="ECO:0000313" key="3">
    <source>
        <dbReference type="Proteomes" id="UP000515153"/>
    </source>
</evidence>
<dbReference type="GeneID" id="41964458"/>
<feature type="transmembrane region" description="Helical" evidence="2">
    <location>
        <begin position="12"/>
        <end position="38"/>
    </location>
</feature>